<reference evidence="2" key="1">
    <citation type="submission" date="2018-07" db="EMBL/GenBank/DDBJ databases">
        <title>Giant CbK-like Caulobacter bacteriophages have genetically divergent genomes.</title>
        <authorList>
            <person name="Wilson K.M."/>
            <person name="Ely B."/>
        </authorList>
    </citation>
    <scope>NUCLEOTIDE SEQUENCE [LARGE SCALE GENOMIC DNA]</scope>
</reference>
<dbReference type="Proteomes" id="UP000259421">
    <property type="component" value="Segment"/>
</dbReference>
<dbReference type="EMBL" id="MH588546">
    <property type="protein sequence ID" value="AXQ69162.1"/>
    <property type="molecule type" value="Genomic_DNA"/>
</dbReference>
<accession>A0A385EE86</accession>
<name>A0A385EE86_9CAUD</name>
<gene>
    <name evidence="1" type="ORF">CcrBL9_gp138</name>
</gene>
<sequence>MTVVTFPSSAVIYPEAIKLRGGSFPPGALAPGEFFIDEVNRLLYMETSAGILGVPLDVLAIPPLIDRTANDSLVLVRTATGAAWDELEAGGGGTVYDSGAYRVPGLTPTAVGSLVLPGGSGGQAVFEMPQPGVLTAIAARAKAGTGSITFTLKKWDGALGDTLVTQGLSFATVEAKVANFAVPLDAGYYAWTWTSAANLTLETVEGFLSWSSSPEVHPVFMQIS</sequence>
<proteinExistence type="predicted"/>
<evidence type="ECO:0000313" key="2">
    <source>
        <dbReference type="Proteomes" id="UP000259421"/>
    </source>
</evidence>
<keyword evidence="2" id="KW-1185">Reference proteome</keyword>
<organism evidence="1 2">
    <name type="scientific">Caulobacter phage CcrBL9</name>
    <dbReference type="NCBI Taxonomy" id="2283270"/>
    <lineage>
        <taxon>Viruses</taxon>
        <taxon>Duplodnaviria</taxon>
        <taxon>Heunggongvirae</taxon>
        <taxon>Uroviricota</taxon>
        <taxon>Caudoviricetes</taxon>
        <taxon>Jeanschmidtviridae</taxon>
        <taxon>Bertelyvirus</taxon>
        <taxon>Bertelyvirus BL9</taxon>
    </lineage>
</organism>
<reference evidence="1 2" key="2">
    <citation type="submission" date="2018-09" db="EMBL/GenBank/DDBJ databases">
        <title>Giant CbK-like Caulobacter bacteriophages have genetically divergent genomes.</title>
        <authorList>
            <person name="Wilson K."/>
            <person name="Ely B."/>
        </authorList>
    </citation>
    <scope>NUCLEOTIDE SEQUENCE [LARGE SCALE GENOMIC DNA]</scope>
</reference>
<protein>
    <submittedName>
        <fullName evidence="1">Uncharacterized protein</fullName>
    </submittedName>
</protein>
<evidence type="ECO:0000313" key="1">
    <source>
        <dbReference type="EMBL" id="AXQ69162.1"/>
    </source>
</evidence>